<dbReference type="EMBL" id="OR769219">
    <property type="protein sequence ID" value="WQJ51147.1"/>
    <property type="molecule type" value="Genomic_DNA"/>
</dbReference>
<keyword evidence="2" id="KW-1185">Reference proteome</keyword>
<proteinExistence type="predicted"/>
<evidence type="ECO:0000313" key="1">
    <source>
        <dbReference type="EMBL" id="WQJ51147.1"/>
    </source>
</evidence>
<organism evidence="1 2">
    <name type="scientific">phage Lak_Megaphage_RVC_AP3_GC26</name>
    <dbReference type="NCBI Taxonomy" id="3109225"/>
    <lineage>
        <taxon>Viruses</taxon>
        <taxon>Duplodnaviria</taxon>
        <taxon>Heunggongvirae</taxon>
        <taxon>Uroviricota</taxon>
        <taxon>Caudoviricetes</taxon>
        <taxon>Caudoviricetes code 15 clade</taxon>
    </lineage>
</organism>
<sequence>MKKYKVYQLRRENENIIDDYHESYDARMKVIAEYEISSDRNDPVIISEDIWQMCNVHCWDHTWSDGQVVTRDDITLTPTSDFDGFVNSDIVVETADGLYLAESCGFMKVDSLNYAMHRITVRFPFISYYDIRNKEDFNEDLLRDIRNEIQKEYQKRIEE</sequence>
<dbReference type="Proteomes" id="UP001348805">
    <property type="component" value="Segment"/>
</dbReference>
<evidence type="ECO:0000313" key="2">
    <source>
        <dbReference type="Proteomes" id="UP001348805"/>
    </source>
</evidence>
<reference evidence="1 2" key="1">
    <citation type="submission" date="2023-11" db="EMBL/GenBank/DDBJ databases">
        <authorList>
            <person name="Cook R."/>
            <person name="Crisci M."/>
            <person name="Pye H."/>
            <person name="Adriaenssens E."/>
            <person name="Santini J."/>
        </authorList>
    </citation>
    <scope>NUCLEOTIDE SEQUENCE [LARGE SCALE GENOMIC DNA]</scope>
    <source>
        <strain evidence="1">Lak_Megaphage_RVC_AP3_GC26</strain>
    </source>
</reference>
<name>A0ABZ0YZP9_9CAUD</name>
<accession>A0ABZ0YZP9</accession>
<protein>
    <submittedName>
        <fullName evidence="1">Uncharacterized protein</fullName>
    </submittedName>
</protein>